<sequence length="189" mass="22214">MLHPFVEYKEILGRLSTEEKRDVLRRRFQSSEVDDDVLDQELLDTVPYRWDGVRIFEPRMCGKWQASYAAAEIDSTRQRLSIAELNTYEWWYYDNWNREFYGNGNDNGAVLVKFFTNGVRGNVEGPQCRPRMSSYQFNRDGSIQVGQYPRHSVPRRLADWGWEFHNPYVTYTSAEPVPVVIGNSREKSA</sequence>
<gene>
    <name evidence="1" type="ORF">BCR33DRAFT_11702</name>
</gene>
<evidence type="ECO:0000313" key="2">
    <source>
        <dbReference type="Proteomes" id="UP000193642"/>
    </source>
</evidence>
<comment type="caution">
    <text evidence="1">The sequence shown here is derived from an EMBL/GenBank/DDBJ whole genome shotgun (WGS) entry which is preliminary data.</text>
</comment>
<dbReference type="EMBL" id="MCGO01000001">
    <property type="protein sequence ID" value="ORY53927.1"/>
    <property type="molecule type" value="Genomic_DNA"/>
</dbReference>
<evidence type="ECO:0000313" key="1">
    <source>
        <dbReference type="EMBL" id="ORY53927.1"/>
    </source>
</evidence>
<protein>
    <submittedName>
        <fullName evidence="1">Uncharacterized protein</fullName>
    </submittedName>
</protein>
<proteinExistence type="predicted"/>
<dbReference type="OrthoDB" id="3219396at2759"/>
<accession>A0A1Y2D3X6</accession>
<keyword evidence="2" id="KW-1185">Reference proteome</keyword>
<organism evidence="1 2">
    <name type="scientific">Rhizoclosmatium globosum</name>
    <dbReference type="NCBI Taxonomy" id="329046"/>
    <lineage>
        <taxon>Eukaryota</taxon>
        <taxon>Fungi</taxon>
        <taxon>Fungi incertae sedis</taxon>
        <taxon>Chytridiomycota</taxon>
        <taxon>Chytridiomycota incertae sedis</taxon>
        <taxon>Chytridiomycetes</taxon>
        <taxon>Chytridiales</taxon>
        <taxon>Chytriomycetaceae</taxon>
        <taxon>Rhizoclosmatium</taxon>
    </lineage>
</organism>
<dbReference type="AlphaFoldDB" id="A0A1Y2D3X6"/>
<dbReference type="Proteomes" id="UP000193642">
    <property type="component" value="Unassembled WGS sequence"/>
</dbReference>
<name>A0A1Y2D3X6_9FUNG</name>
<reference evidence="1 2" key="1">
    <citation type="submission" date="2016-07" db="EMBL/GenBank/DDBJ databases">
        <title>Pervasive Adenine N6-methylation of Active Genes in Fungi.</title>
        <authorList>
            <consortium name="DOE Joint Genome Institute"/>
            <person name="Mondo S.J."/>
            <person name="Dannebaum R.O."/>
            <person name="Kuo R.C."/>
            <person name="Labutti K."/>
            <person name="Haridas S."/>
            <person name="Kuo A."/>
            <person name="Salamov A."/>
            <person name="Ahrendt S.R."/>
            <person name="Lipzen A."/>
            <person name="Sullivan W."/>
            <person name="Andreopoulos W.B."/>
            <person name="Clum A."/>
            <person name="Lindquist E."/>
            <person name="Daum C."/>
            <person name="Ramamoorthy G.K."/>
            <person name="Gryganskyi A."/>
            <person name="Culley D."/>
            <person name="Magnuson J.K."/>
            <person name="James T.Y."/>
            <person name="O'Malley M.A."/>
            <person name="Stajich J.E."/>
            <person name="Spatafora J.W."/>
            <person name="Visel A."/>
            <person name="Grigoriev I.V."/>
        </authorList>
    </citation>
    <scope>NUCLEOTIDE SEQUENCE [LARGE SCALE GENOMIC DNA]</scope>
    <source>
        <strain evidence="1 2">JEL800</strain>
    </source>
</reference>